<dbReference type="KEGG" id="vg:54987965"/>
<keyword evidence="1" id="KW-0812">Transmembrane</keyword>
<dbReference type="Proteomes" id="UP000241164">
    <property type="component" value="Segment"/>
</dbReference>
<name>A0A2K9V383_9CAUD</name>
<keyword evidence="3" id="KW-1185">Reference proteome</keyword>
<dbReference type="EMBL" id="MG711463">
    <property type="protein sequence ID" value="AUV56516.1"/>
    <property type="molecule type" value="Genomic_DNA"/>
</dbReference>
<protein>
    <submittedName>
        <fullName evidence="2">Uncharacterized protein</fullName>
    </submittedName>
</protein>
<reference evidence="2 3" key="1">
    <citation type="submission" date="2017-12" db="EMBL/GenBank/DDBJ databases">
        <title>Phages infecting Faecalibacterium prausnitzii belong to novel viral genera that help decipher intestinal viromes.</title>
        <authorList>
            <person name="Petit M.-A."/>
            <person name="De Paepe M."/>
            <person name="Benevides L."/>
            <person name="Langella P."/>
        </authorList>
    </citation>
    <scope>NUCLEOTIDE SEQUENCE [LARGE SCALE GENOMIC DNA]</scope>
</reference>
<organism evidence="2 3">
    <name type="scientific">Faecalibacterium phage FP_oengus</name>
    <dbReference type="NCBI Taxonomy" id="2070188"/>
    <lineage>
        <taxon>Viruses</taxon>
        <taxon>Duplodnaviria</taxon>
        <taxon>Heunggongvirae</taxon>
        <taxon>Uroviricota</taxon>
        <taxon>Caudoviricetes</taxon>
        <taxon>Oengusvirus</taxon>
        <taxon>Oengusvirus oengus</taxon>
    </lineage>
</organism>
<proteinExistence type="predicted"/>
<sequence>MTKYVKTLSYLFAAMAGVCFVSGLAVLSE</sequence>
<evidence type="ECO:0000313" key="3">
    <source>
        <dbReference type="Proteomes" id="UP000241164"/>
    </source>
</evidence>
<dbReference type="RefSeq" id="YP_009797549.1">
    <property type="nucleotide sequence ID" value="NC_047916.1"/>
</dbReference>
<keyword evidence="1" id="KW-1133">Transmembrane helix</keyword>
<feature type="transmembrane region" description="Helical" evidence="1">
    <location>
        <begin position="7"/>
        <end position="27"/>
    </location>
</feature>
<keyword evidence="1" id="KW-0472">Membrane</keyword>
<accession>A0A2K9V383</accession>
<evidence type="ECO:0000256" key="1">
    <source>
        <dbReference type="SAM" id="Phobius"/>
    </source>
</evidence>
<dbReference type="GeneID" id="54987965"/>
<evidence type="ECO:0000313" key="2">
    <source>
        <dbReference type="EMBL" id="AUV56516.1"/>
    </source>
</evidence>